<dbReference type="OrthoDB" id="3267562at2"/>
<evidence type="ECO:0000256" key="1">
    <source>
        <dbReference type="ARBA" id="ARBA00004651"/>
    </source>
</evidence>
<feature type="region of interest" description="Disordered" evidence="6">
    <location>
        <begin position="22"/>
        <end position="47"/>
    </location>
</feature>
<evidence type="ECO:0000256" key="4">
    <source>
        <dbReference type="ARBA" id="ARBA00022989"/>
    </source>
</evidence>
<evidence type="ECO:0000256" key="7">
    <source>
        <dbReference type="SAM" id="Phobius"/>
    </source>
</evidence>
<organism evidence="9 10">
    <name type="scientific">Corynebacterium mycetoides</name>
    <dbReference type="NCBI Taxonomy" id="38302"/>
    <lineage>
        <taxon>Bacteria</taxon>
        <taxon>Bacillati</taxon>
        <taxon>Actinomycetota</taxon>
        <taxon>Actinomycetes</taxon>
        <taxon>Mycobacteriales</taxon>
        <taxon>Corynebacteriaceae</taxon>
        <taxon>Corynebacterium</taxon>
    </lineage>
</organism>
<keyword evidence="5 7" id="KW-0472">Membrane</keyword>
<gene>
    <name evidence="9" type="ORF">SAMN04488535_1772</name>
</gene>
<feature type="compositionally biased region" description="Basic and acidic residues" evidence="6">
    <location>
        <begin position="37"/>
        <end position="47"/>
    </location>
</feature>
<dbReference type="Proteomes" id="UP000199350">
    <property type="component" value="Chromosome I"/>
</dbReference>
<evidence type="ECO:0000256" key="2">
    <source>
        <dbReference type="ARBA" id="ARBA00022475"/>
    </source>
</evidence>
<dbReference type="Pfam" id="PF00482">
    <property type="entry name" value="T2SSF"/>
    <property type="match status" value="1"/>
</dbReference>
<dbReference type="PANTHER" id="PTHR35007:SF3">
    <property type="entry name" value="POSSIBLE CONSERVED ALANINE RICH MEMBRANE PROTEIN"/>
    <property type="match status" value="1"/>
</dbReference>
<evidence type="ECO:0000313" key="10">
    <source>
        <dbReference type="Proteomes" id="UP000199350"/>
    </source>
</evidence>
<name>A0A1G9Q5W8_9CORY</name>
<keyword evidence="3 7" id="KW-0812">Transmembrane</keyword>
<dbReference type="PANTHER" id="PTHR35007">
    <property type="entry name" value="INTEGRAL MEMBRANE PROTEIN-RELATED"/>
    <property type="match status" value="1"/>
</dbReference>
<evidence type="ECO:0000256" key="5">
    <source>
        <dbReference type="ARBA" id="ARBA00023136"/>
    </source>
</evidence>
<reference evidence="10" key="1">
    <citation type="submission" date="2016-10" db="EMBL/GenBank/DDBJ databases">
        <authorList>
            <person name="Varghese N."/>
            <person name="Submissions S."/>
        </authorList>
    </citation>
    <scope>NUCLEOTIDE SEQUENCE [LARGE SCALE GENOMIC DNA]</scope>
    <source>
        <strain evidence="10">DSM 20632</strain>
    </source>
</reference>
<evidence type="ECO:0000259" key="8">
    <source>
        <dbReference type="Pfam" id="PF00482"/>
    </source>
</evidence>
<dbReference type="STRING" id="38302.SAMN04488535_1772"/>
<proteinExistence type="predicted"/>
<dbReference type="InterPro" id="IPR018076">
    <property type="entry name" value="T2SS_GspF_dom"/>
</dbReference>
<dbReference type="EMBL" id="LT629700">
    <property type="protein sequence ID" value="SDM06408.1"/>
    <property type="molecule type" value="Genomic_DNA"/>
</dbReference>
<evidence type="ECO:0000313" key="9">
    <source>
        <dbReference type="EMBL" id="SDM06408.1"/>
    </source>
</evidence>
<dbReference type="AlphaFoldDB" id="A0A1G9Q5W8"/>
<comment type="subcellular location">
    <subcellularLocation>
        <location evidence="1">Cell membrane</location>
        <topology evidence="1">Multi-pass membrane protein</topology>
    </subcellularLocation>
</comment>
<accession>A0A1G9Q5W8</accession>
<dbReference type="GO" id="GO:0005886">
    <property type="term" value="C:plasma membrane"/>
    <property type="evidence" value="ECO:0007669"/>
    <property type="project" value="UniProtKB-SubCell"/>
</dbReference>
<keyword evidence="4 7" id="KW-1133">Transmembrane helix</keyword>
<feature type="domain" description="Type II secretion system protein GspF" evidence="8">
    <location>
        <begin position="60"/>
        <end position="185"/>
    </location>
</feature>
<evidence type="ECO:0000256" key="3">
    <source>
        <dbReference type="ARBA" id="ARBA00022692"/>
    </source>
</evidence>
<evidence type="ECO:0000256" key="6">
    <source>
        <dbReference type="SAM" id="MobiDB-lite"/>
    </source>
</evidence>
<keyword evidence="2" id="KW-1003">Cell membrane</keyword>
<sequence length="197" mass="19865">MSGYGLAALLTAAALCAPGAPPASRLRGGAAGLTTKSPRDGPRGRRAPAFDRHRAAADISLFAVCYSAGLTAQASAAAVAESYRPGSTDPLAEKWRTTASLLALGVEPERAWADFHEVPGGADLASVVALSHASGTAVTAGCQRIADQLTHAATDDATAKAERAGVLIAIPLTAFFLPAFFVLGLIPTAISLGASLT</sequence>
<keyword evidence="10" id="KW-1185">Reference proteome</keyword>
<protein>
    <submittedName>
        <fullName evidence="9">Type II secretion system (T2SS), protein F</fullName>
    </submittedName>
</protein>
<feature type="transmembrane region" description="Helical" evidence="7">
    <location>
        <begin position="164"/>
        <end position="186"/>
    </location>
</feature>